<dbReference type="Gene3D" id="2.60.120.480">
    <property type="entry name" value="Ureidoglycolate hydrolase"/>
    <property type="match status" value="1"/>
</dbReference>
<comment type="subunit">
    <text evidence="1">Homodimer.</text>
</comment>
<dbReference type="InterPro" id="IPR024060">
    <property type="entry name" value="Ureidoglycolate_lyase_dom_sf"/>
</dbReference>
<evidence type="ECO:0000313" key="5">
    <source>
        <dbReference type="EMBL" id="TDQ83396.1"/>
    </source>
</evidence>
<evidence type="ECO:0000256" key="1">
    <source>
        <dbReference type="ARBA" id="ARBA00011738"/>
    </source>
</evidence>
<evidence type="ECO:0000313" key="6">
    <source>
        <dbReference type="Proteomes" id="UP000295783"/>
    </source>
</evidence>
<comment type="catalytic activity">
    <reaction evidence="4">
        <text>(S)-ureidoglycolate = urea + glyoxylate</text>
        <dbReference type="Rhea" id="RHEA:11304"/>
        <dbReference type="ChEBI" id="CHEBI:16199"/>
        <dbReference type="ChEBI" id="CHEBI:36655"/>
        <dbReference type="ChEBI" id="CHEBI:57296"/>
        <dbReference type="EC" id="4.3.2.3"/>
    </reaction>
</comment>
<keyword evidence="5" id="KW-0436">Ligase</keyword>
<dbReference type="GO" id="GO:0004812">
    <property type="term" value="F:aminoacyl-tRNA ligase activity"/>
    <property type="evidence" value="ECO:0007669"/>
    <property type="project" value="UniProtKB-KW"/>
</dbReference>
<comment type="caution">
    <text evidence="5">The sequence shown here is derived from an EMBL/GenBank/DDBJ whole genome shotgun (WGS) entry which is preliminary data.</text>
</comment>
<evidence type="ECO:0000256" key="4">
    <source>
        <dbReference type="ARBA" id="ARBA00047684"/>
    </source>
</evidence>
<dbReference type="Pfam" id="PF04115">
    <property type="entry name" value="Ureidogly_lyase"/>
    <property type="match status" value="1"/>
</dbReference>
<organism evidence="5 6">
    <name type="scientific">Dongia mobilis</name>
    <dbReference type="NCBI Taxonomy" id="578943"/>
    <lineage>
        <taxon>Bacteria</taxon>
        <taxon>Pseudomonadati</taxon>
        <taxon>Pseudomonadota</taxon>
        <taxon>Alphaproteobacteria</taxon>
        <taxon>Rhodospirillales</taxon>
        <taxon>Dongiaceae</taxon>
        <taxon>Dongia</taxon>
    </lineage>
</organism>
<evidence type="ECO:0000256" key="2">
    <source>
        <dbReference type="ARBA" id="ARBA00022631"/>
    </source>
</evidence>
<dbReference type="GO" id="GO:0000256">
    <property type="term" value="P:allantoin catabolic process"/>
    <property type="evidence" value="ECO:0007669"/>
    <property type="project" value="InterPro"/>
</dbReference>
<dbReference type="GO" id="GO:0050385">
    <property type="term" value="F:ureidoglycolate lyase activity"/>
    <property type="evidence" value="ECO:0007669"/>
    <property type="project" value="UniProtKB-EC"/>
</dbReference>
<keyword evidence="5" id="KW-0030">Aminoacyl-tRNA synthetase</keyword>
<dbReference type="GO" id="GO:0006144">
    <property type="term" value="P:purine nucleobase metabolic process"/>
    <property type="evidence" value="ECO:0007669"/>
    <property type="project" value="UniProtKB-KW"/>
</dbReference>
<keyword evidence="2" id="KW-0659">Purine metabolism</keyword>
<dbReference type="Proteomes" id="UP000295783">
    <property type="component" value="Unassembled WGS sequence"/>
</dbReference>
<dbReference type="EMBL" id="SNYW01000007">
    <property type="protein sequence ID" value="TDQ83396.1"/>
    <property type="molecule type" value="Genomic_DNA"/>
</dbReference>
<dbReference type="RefSeq" id="WP_208109794.1">
    <property type="nucleotide sequence ID" value="NZ_SNYW01000007.1"/>
</dbReference>
<name>A0A4R6WVP3_9PROT</name>
<dbReference type="SUPFAM" id="SSF51182">
    <property type="entry name" value="RmlC-like cupins"/>
    <property type="match status" value="1"/>
</dbReference>
<proteinExistence type="predicted"/>
<sequence>MDHAAETIPNLRPEARVMPDLPVHPVPLVRATSETVKGFGILIDHPDAQKVEIVRWPAQGWRQVEPGTGDQGGTTEGPFTFRWKGSVLRARNDAVDDHYVLGWSRQPSLAREDEANAPREEWLMWRANYHPDGGQLFFPLTPGPFVTTLALPGDDITPESFVGFWFDGGQGLYIHPGIWHEALCPVVDSLDCFGRQGRVHARIGADFPKEFGCYLSTPLTRDAVRERL</sequence>
<dbReference type="InterPro" id="IPR011051">
    <property type="entry name" value="RmlC_Cupin_sf"/>
</dbReference>
<dbReference type="AlphaFoldDB" id="A0A4R6WVP3"/>
<keyword evidence="3 5" id="KW-0456">Lyase</keyword>
<keyword evidence="6" id="KW-1185">Reference proteome</keyword>
<dbReference type="GO" id="GO:0004848">
    <property type="term" value="F:ureidoglycolate hydrolase activity"/>
    <property type="evidence" value="ECO:0007669"/>
    <property type="project" value="InterPro"/>
</dbReference>
<reference evidence="5 6" key="1">
    <citation type="submission" date="2019-03" db="EMBL/GenBank/DDBJ databases">
        <title>Genomic Encyclopedia of Type Strains, Phase III (KMG-III): the genomes of soil and plant-associated and newly described type strains.</title>
        <authorList>
            <person name="Whitman W."/>
        </authorList>
    </citation>
    <scope>NUCLEOTIDE SEQUENCE [LARGE SCALE GENOMIC DNA]</scope>
    <source>
        <strain evidence="5 6">CGMCC 1.7660</strain>
    </source>
</reference>
<protein>
    <submittedName>
        <fullName evidence="5">Ureidoglycolate lyase/seryl-tRNA synthetase</fullName>
    </submittedName>
</protein>
<evidence type="ECO:0000256" key="3">
    <source>
        <dbReference type="ARBA" id="ARBA00023239"/>
    </source>
</evidence>
<dbReference type="InterPro" id="IPR007247">
    <property type="entry name" value="Ureidogly_lyase"/>
</dbReference>
<accession>A0A4R6WVP3</accession>
<gene>
    <name evidence="5" type="ORF">A8950_1683</name>
</gene>